<protein>
    <submittedName>
        <fullName evidence="2">Uncharacterized protein</fullName>
    </submittedName>
</protein>
<evidence type="ECO:0000313" key="3">
    <source>
        <dbReference type="Proteomes" id="UP001501523"/>
    </source>
</evidence>
<sequence>MDNGAWVLAAAVLCASEPTFAAQPANLLPNGDFSAANQINGWTTFPYGIWSADDAGGSSSSGSIQLTGDPTESGVSAQSTCFAVSPGAAYSEGLQSKVFKGSISGAYGAALVCTTYTDANCSKNYFDLSRKPQPSYATYWTAWQTASGTLPGNARSAHCTLYLNLIGTMRFDNVFFNSIAPTAPVSLESFEVD</sequence>
<keyword evidence="1" id="KW-0732">Signal</keyword>
<gene>
    <name evidence="2" type="ORF">GCM10009105_11000</name>
</gene>
<dbReference type="EMBL" id="BAAAEU010000005">
    <property type="protein sequence ID" value="GAA0710064.1"/>
    <property type="molecule type" value="Genomic_DNA"/>
</dbReference>
<feature type="chain" id="PRO_5046019677" evidence="1">
    <location>
        <begin position="22"/>
        <end position="193"/>
    </location>
</feature>
<comment type="caution">
    <text evidence="2">The sequence shown here is derived from an EMBL/GenBank/DDBJ whole genome shotgun (WGS) entry which is preliminary data.</text>
</comment>
<organism evidence="2 3">
    <name type="scientific">Dokdonella soli</name>
    <dbReference type="NCBI Taxonomy" id="529810"/>
    <lineage>
        <taxon>Bacteria</taxon>
        <taxon>Pseudomonadati</taxon>
        <taxon>Pseudomonadota</taxon>
        <taxon>Gammaproteobacteria</taxon>
        <taxon>Lysobacterales</taxon>
        <taxon>Rhodanobacteraceae</taxon>
        <taxon>Dokdonella</taxon>
    </lineage>
</organism>
<evidence type="ECO:0000256" key="1">
    <source>
        <dbReference type="SAM" id="SignalP"/>
    </source>
</evidence>
<name>A0ABN1IE56_9GAMM</name>
<evidence type="ECO:0000313" key="2">
    <source>
        <dbReference type="EMBL" id="GAA0710064.1"/>
    </source>
</evidence>
<reference evidence="2 3" key="1">
    <citation type="journal article" date="2019" name="Int. J. Syst. Evol. Microbiol.">
        <title>The Global Catalogue of Microorganisms (GCM) 10K type strain sequencing project: providing services to taxonomists for standard genome sequencing and annotation.</title>
        <authorList>
            <consortium name="The Broad Institute Genomics Platform"/>
            <consortium name="The Broad Institute Genome Sequencing Center for Infectious Disease"/>
            <person name="Wu L."/>
            <person name="Ma J."/>
        </authorList>
    </citation>
    <scope>NUCLEOTIDE SEQUENCE [LARGE SCALE GENOMIC DNA]</scope>
    <source>
        <strain evidence="2 3">JCM 15421</strain>
    </source>
</reference>
<proteinExistence type="predicted"/>
<dbReference type="Gene3D" id="2.60.120.260">
    <property type="entry name" value="Galactose-binding domain-like"/>
    <property type="match status" value="1"/>
</dbReference>
<keyword evidence="3" id="KW-1185">Reference proteome</keyword>
<dbReference type="Proteomes" id="UP001501523">
    <property type="component" value="Unassembled WGS sequence"/>
</dbReference>
<feature type="signal peptide" evidence="1">
    <location>
        <begin position="1"/>
        <end position="21"/>
    </location>
</feature>
<dbReference type="RefSeq" id="WP_343788002.1">
    <property type="nucleotide sequence ID" value="NZ_BAAAEU010000005.1"/>
</dbReference>
<accession>A0ABN1IE56</accession>